<dbReference type="Proteomes" id="UP000238338">
    <property type="component" value="Unassembled WGS sequence"/>
</dbReference>
<evidence type="ECO:0000259" key="5">
    <source>
        <dbReference type="PROSITE" id="PS50931"/>
    </source>
</evidence>
<evidence type="ECO:0000256" key="4">
    <source>
        <dbReference type="ARBA" id="ARBA00023163"/>
    </source>
</evidence>
<dbReference type="InterPro" id="IPR050176">
    <property type="entry name" value="LTTR"/>
</dbReference>
<keyword evidence="2" id="KW-0805">Transcription regulation</keyword>
<dbReference type="RefSeq" id="WP_245885019.1">
    <property type="nucleotide sequence ID" value="NZ_PVEP01000003.1"/>
</dbReference>
<proteinExistence type="inferred from homology"/>
<name>A0A2S8S892_9RHOB</name>
<organism evidence="6 7">
    <name type="scientific">Albidovulum denitrificans</name>
    <dbReference type="NCBI Taxonomy" id="404881"/>
    <lineage>
        <taxon>Bacteria</taxon>
        <taxon>Pseudomonadati</taxon>
        <taxon>Pseudomonadota</taxon>
        <taxon>Alphaproteobacteria</taxon>
        <taxon>Rhodobacterales</taxon>
        <taxon>Paracoccaceae</taxon>
        <taxon>Albidovulum</taxon>
    </lineage>
</organism>
<dbReference type="NCBIfam" id="TIGR03298">
    <property type="entry name" value="argP"/>
    <property type="match status" value="1"/>
</dbReference>
<dbReference type="InterPro" id="IPR036388">
    <property type="entry name" value="WH-like_DNA-bd_sf"/>
</dbReference>
<evidence type="ECO:0000313" key="6">
    <source>
        <dbReference type="EMBL" id="PQV57030.1"/>
    </source>
</evidence>
<dbReference type="PANTHER" id="PTHR30579:SF2">
    <property type="entry name" value="HTH-TYPE TRANSCRIPTIONAL REGULATOR ARGP"/>
    <property type="match status" value="1"/>
</dbReference>
<evidence type="ECO:0000256" key="2">
    <source>
        <dbReference type="ARBA" id="ARBA00023015"/>
    </source>
</evidence>
<protein>
    <submittedName>
        <fullName evidence="6">LysR family transcriptional regulator (Chromosome initiation inhibitor)</fullName>
    </submittedName>
</protein>
<keyword evidence="7" id="KW-1185">Reference proteome</keyword>
<comment type="similarity">
    <text evidence="1">Belongs to the LysR transcriptional regulatory family.</text>
</comment>
<dbReference type="SUPFAM" id="SSF46785">
    <property type="entry name" value="Winged helix' DNA-binding domain"/>
    <property type="match status" value="1"/>
</dbReference>
<dbReference type="PROSITE" id="PS50931">
    <property type="entry name" value="HTH_LYSR"/>
    <property type="match status" value="1"/>
</dbReference>
<dbReference type="PRINTS" id="PR00039">
    <property type="entry name" value="HTHLYSR"/>
</dbReference>
<dbReference type="GO" id="GO:0003677">
    <property type="term" value="F:DNA binding"/>
    <property type="evidence" value="ECO:0007669"/>
    <property type="project" value="UniProtKB-KW"/>
</dbReference>
<dbReference type="Pfam" id="PF00126">
    <property type="entry name" value="HTH_1"/>
    <property type="match status" value="1"/>
</dbReference>
<dbReference type="NCBIfam" id="NF002964">
    <property type="entry name" value="PRK03635.1"/>
    <property type="match status" value="1"/>
</dbReference>
<evidence type="ECO:0000256" key="3">
    <source>
        <dbReference type="ARBA" id="ARBA00023125"/>
    </source>
</evidence>
<evidence type="ECO:0000256" key="1">
    <source>
        <dbReference type="ARBA" id="ARBA00009437"/>
    </source>
</evidence>
<dbReference type="Gene3D" id="3.40.190.290">
    <property type="match status" value="1"/>
</dbReference>
<dbReference type="SUPFAM" id="SSF53850">
    <property type="entry name" value="Periplasmic binding protein-like II"/>
    <property type="match status" value="1"/>
</dbReference>
<dbReference type="EMBL" id="PVEP01000003">
    <property type="protein sequence ID" value="PQV57030.1"/>
    <property type="molecule type" value="Genomic_DNA"/>
</dbReference>
<evidence type="ECO:0000313" key="7">
    <source>
        <dbReference type="Proteomes" id="UP000238338"/>
    </source>
</evidence>
<dbReference type="InterPro" id="IPR000847">
    <property type="entry name" value="LysR_HTH_N"/>
</dbReference>
<dbReference type="GO" id="GO:0003700">
    <property type="term" value="F:DNA-binding transcription factor activity"/>
    <property type="evidence" value="ECO:0007669"/>
    <property type="project" value="InterPro"/>
</dbReference>
<dbReference type="Pfam" id="PF03466">
    <property type="entry name" value="LysR_substrate"/>
    <property type="match status" value="1"/>
</dbReference>
<keyword evidence="4" id="KW-0804">Transcription</keyword>
<dbReference type="InterPro" id="IPR036390">
    <property type="entry name" value="WH_DNA-bd_sf"/>
</dbReference>
<dbReference type="Gene3D" id="1.10.10.10">
    <property type="entry name" value="Winged helix-like DNA-binding domain superfamily/Winged helix DNA-binding domain"/>
    <property type="match status" value="1"/>
</dbReference>
<feature type="domain" description="HTH lysR-type" evidence="5">
    <location>
        <begin position="2"/>
        <end position="58"/>
    </location>
</feature>
<keyword evidence="3" id="KW-0238">DNA-binding</keyword>
<comment type="caution">
    <text evidence="6">The sequence shown here is derived from an EMBL/GenBank/DDBJ whole genome shotgun (WGS) entry which is preliminary data.</text>
</comment>
<reference evidence="6 7" key="1">
    <citation type="submission" date="2018-02" db="EMBL/GenBank/DDBJ databases">
        <title>Genomic Encyclopedia of Archaeal and Bacterial Type Strains, Phase II (KMG-II): from individual species to whole genera.</title>
        <authorList>
            <person name="Goeker M."/>
        </authorList>
    </citation>
    <scope>NUCLEOTIDE SEQUENCE [LARGE SCALE GENOMIC DNA]</scope>
    <source>
        <strain evidence="6 7">DSM 18921</strain>
    </source>
</reference>
<dbReference type="NCBIfam" id="NF009888">
    <property type="entry name" value="PRK13348.1"/>
    <property type="match status" value="1"/>
</dbReference>
<gene>
    <name evidence="6" type="ORF">LX70_01887</name>
</gene>
<dbReference type="InterPro" id="IPR017685">
    <property type="entry name" value="ArgP"/>
</dbReference>
<dbReference type="AlphaFoldDB" id="A0A2S8S892"/>
<dbReference type="PANTHER" id="PTHR30579">
    <property type="entry name" value="TRANSCRIPTIONAL REGULATOR"/>
    <property type="match status" value="1"/>
</dbReference>
<accession>A0A2S8S892</accession>
<sequence>MFDYAQLAALSLVLRHGSFEAAAAQLGVTPSAVSQRIRALEERLGAPLVRRGPPATATPLGARLARHAEDVALMERDLLEGEGAAPTARPVLRIAVTADSLAVWVLPALAAFEDTLFDLVIDDQDHSADWLRKGEVQGAVTSHGGTIAGCDCHPLGRFRYIACATPAFRDRWFDSGVTAQTLAAAPALIFNAKDGLQGEWARRAMGQGVPLAGHMIASAEGFVAAARLSMGWGMIPKALAADDLLSGRLVPLLPDAPLDVALYWQVGRLPGATLPRLTRTIRAAARDVLIG</sequence>
<dbReference type="InterPro" id="IPR005119">
    <property type="entry name" value="LysR_subst-bd"/>
</dbReference>